<sequence>MGGSTSIPKRISCTHLLERASRLLVLTPLDVNAFSSAHWAYVRQSAAEAVTNRCLGIAAESCSFLSFSLSPAHQSPSLVTDNDEQPYLIIEEGTCYVDTNVYWLQLWLTVERGVDQYEDGSFDPGGLLAWQTARRLLDDLKVDNL</sequence>
<dbReference type="RefSeq" id="WP_349181254.1">
    <property type="nucleotide sequence ID" value="NZ_JBBNGS010000001.1"/>
</dbReference>
<name>A0ABV1IDC7_9ACTN</name>
<gene>
    <name evidence="1" type="ORF">AAAT05_00860</name>
</gene>
<organism evidence="1 2">
    <name type="scientific">Paratractidigestivibacter faecalis</name>
    <dbReference type="NCBI Taxonomy" id="2292441"/>
    <lineage>
        <taxon>Bacteria</taxon>
        <taxon>Bacillati</taxon>
        <taxon>Actinomycetota</taxon>
        <taxon>Coriobacteriia</taxon>
        <taxon>Coriobacteriales</taxon>
        <taxon>Atopobiaceae</taxon>
        <taxon>Paratractidigestivibacter</taxon>
    </lineage>
</organism>
<protein>
    <submittedName>
        <fullName evidence="1">Uncharacterized protein</fullName>
    </submittedName>
</protein>
<dbReference type="EMBL" id="JBBNGS010000001">
    <property type="protein sequence ID" value="MEQ2636907.1"/>
    <property type="molecule type" value="Genomic_DNA"/>
</dbReference>
<evidence type="ECO:0000313" key="1">
    <source>
        <dbReference type="EMBL" id="MEQ2636907.1"/>
    </source>
</evidence>
<proteinExistence type="predicted"/>
<reference evidence="1 2" key="1">
    <citation type="submission" date="2024-04" db="EMBL/GenBank/DDBJ databases">
        <title>Human intestinal bacterial collection.</title>
        <authorList>
            <person name="Pauvert C."/>
            <person name="Hitch T.C.A."/>
            <person name="Clavel T."/>
        </authorList>
    </citation>
    <scope>NUCLEOTIDE SEQUENCE [LARGE SCALE GENOMIC DNA]</scope>
    <source>
        <strain evidence="1 2">CLA-AA-H197</strain>
    </source>
</reference>
<dbReference type="Proteomes" id="UP001478817">
    <property type="component" value="Unassembled WGS sequence"/>
</dbReference>
<keyword evidence="2" id="KW-1185">Reference proteome</keyword>
<accession>A0ABV1IDC7</accession>
<comment type="caution">
    <text evidence="1">The sequence shown here is derived from an EMBL/GenBank/DDBJ whole genome shotgun (WGS) entry which is preliminary data.</text>
</comment>
<evidence type="ECO:0000313" key="2">
    <source>
        <dbReference type="Proteomes" id="UP001478817"/>
    </source>
</evidence>